<name>A0A172TE97_9BACL</name>
<evidence type="ECO:0000313" key="8">
    <source>
        <dbReference type="EMBL" id="ANE45330.1"/>
    </source>
</evidence>
<dbReference type="PROSITE" id="PS50110">
    <property type="entry name" value="RESPONSE_REGULATORY"/>
    <property type="match status" value="1"/>
</dbReference>
<evidence type="ECO:0000256" key="3">
    <source>
        <dbReference type="ARBA" id="ARBA00023163"/>
    </source>
</evidence>
<dbReference type="CDD" id="cd17536">
    <property type="entry name" value="REC_YesN-like"/>
    <property type="match status" value="1"/>
</dbReference>
<evidence type="ECO:0000256" key="2">
    <source>
        <dbReference type="ARBA" id="ARBA00023125"/>
    </source>
</evidence>
<dbReference type="InterPro" id="IPR018060">
    <property type="entry name" value="HTH_AraC"/>
</dbReference>
<evidence type="ECO:0000259" key="7">
    <source>
        <dbReference type="PROSITE" id="PS50110"/>
    </source>
</evidence>
<sequence length="540" mass="60999">MYSLLIVDDEPVIAEGLAEMVTGSGLPLREIKFSYYAPEALALFTETPFDIVLADIRMPEMNGLEFFERIRHRSSTTKVIFLTGFSEFEYARKALQLDATDYLLKPADDEDVIASLMKAIAELEQHYERMMALESARRQVKEALPSVYHDFFRRLLNREEFGTVKKVAEAFSRFDLPFLAERPAATVICRLDEWTGRFAENDRALVQFAVQNMVHDMLNNNGRMASFHTDDGLWAMVIQPAGGDVGVEMIPLLRERLADTQETIYRVLGAVVSFALTPSFLSWEEWPGGFRYLASSLKFTLTPGVLLMPVTMAGSAAAAIQYGYINDAISKVTDAIQSRDEQLLEKVLGQVFMGGEPAERTSPESLGIIYMGISHYLVNLMLLYSLGHELTVPVTEKMSNFHAHKNRKEVISFLLDNYRKVAAKMDTVRKHPSESLIDQVKLYVHAHLSEDLSLDVLAKARYVSPSYLSRLFHQVTGEQLTAYITRVKMDAAKKLLSDAQYKIQDVAEKLGYQSPNYFSKVFRKTLGISPQDYRATSLSP</sequence>
<feature type="modified residue" description="4-aspartylphosphate" evidence="4">
    <location>
        <position position="55"/>
    </location>
</feature>
<dbReference type="GO" id="GO:0003700">
    <property type="term" value="F:DNA-binding transcription factor activity"/>
    <property type="evidence" value="ECO:0007669"/>
    <property type="project" value="InterPro"/>
</dbReference>
<feature type="domain" description="Response regulatory" evidence="7">
    <location>
        <begin position="3"/>
        <end position="120"/>
    </location>
</feature>
<dbReference type="Pfam" id="PF12833">
    <property type="entry name" value="HTH_18"/>
    <property type="match status" value="1"/>
</dbReference>
<evidence type="ECO:0000256" key="5">
    <source>
        <dbReference type="SAM" id="Coils"/>
    </source>
</evidence>
<dbReference type="Pfam" id="PF00072">
    <property type="entry name" value="Response_reg"/>
    <property type="match status" value="1"/>
</dbReference>
<dbReference type="InterPro" id="IPR018062">
    <property type="entry name" value="HTH_AraC-typ_CS"/>
</dbReference>
<dbReference type="PANTHER" id="PTHR43280">
    <property type="entry name" value="ARAC-FAMILY TRANSCRIPTIONAL REGULATOR"/>
    <property type="match status" value="1"/>
</dbReference>
<accession>A0A172TE97</accession>
<dbReference type="KEGG" id="pswu:SY83_02150"/>
<dbReference type="Gene3D" id="1.10.10.60">
    <property type="entry name" value="Homeodomain-like"/>
    <property type="match status" value="2"/>
</dbReference>
<feature type="coiled-coil region" evidence="5">
    <location>
        <begin position="113"/>
        <end position="143"/>
    </location>
</feature>
<dbReference type="PRINTS" id="PR00032">
    <property type="entry name" value="HTHARAC"/>
</dbReference>
<dbReference type="Proteomes" id="UP000076927">
    <property type="component" value="Chromosome"/>
</dbReference>
<dbReference type="InterPro" id="IPR001789">
    <property type="entry name" value="Sig_transdc_resp-reg_receiver"/>
</dbReference>
<dbReference type="GO" id="GO:0043565">
    <property type="term" value="F:sequence-specific DNA binding"/>
    <property type="evidence" value="ECO:0007669"/>
    <property type="project" value="InterPro"/>
</dbReference>
<dbReference type="STRING" id="1178515.SY83_02150"/>
<dbReference type="SMART" id="SM00342">
    <property type="entry name" value="HTH_ARAC"/>
    <property type="match status" value="1"/>
</dbReference>
<protein>
    <recommendedName>
        <fullName evidence="10">AraC family transcriptional regulator</fullName>
    </recommendedName>
</protein>
<dbReference type="InterPro" id="IPR009057">
    <property type="entry name" value="Homeodomain-like_sf"/>
</dbReference>
<dbReference type="PANTHER" id="PTHR43280:SF10">
    <property type="entry name" value="REGULATORY PROTEIN POCR"/>
    <property type="match status" value="1"/>
</dbReference>
<dbReference type="SUPFAM" id="SSF52172">
    <property type="entry name" value="CheY-like"/>
    <property type="match status" value="1"/>
</dbReference>
<gene>
    <name evidence="8" type="ORF">SY83_02150</name>
</gene>
<evidence type="ECO:0008006" key="10">
    <source>
        <dbReference type="Google" id="ProtNLM"/>
    </source>
</evidence>
<dbReference type="SUPFAM" id="SSF46689">
    <property type="entry name" value="Homeodomain-like"/>
    <property type="match status" value="2"/>
</dbReference>
<keyword evidence="1" id="KW-0805">Transcription regulation</keyword>
<feature type="domain" description="HTH araC/xylS-type" evidence="6">
    <location>
        <begin position="438"/>
        <end position="536"/>
    </location>
</feature>
<dbReference type="InterPro" id="IPR011006">
    <property type="entry name" value="CheY-like_superfamily"/>
</dbReference>
<dbReference type="AlphaFoldDB" id="A0A172TE97"/>
<proteinExistence type="predicted"/>
<evidence type="ECO:0000256" key="1">
    <source>
        <dbReference type="ARBA" id="ARBA00023015"/>
    </source>
</evidence>
<organism evidence="8 9">
    <name type="scientific">Paenibacillus swuensis</name>
    <dbReference type="NCBI Taxonomy" id="1178515"/>
    <lineage>
        <taxon>Bacteria</taxon>
        <taxon>Bacillati</taxon>
        <taxon>Bacillota</taxon>
        <taxon>Bacilli</taxon>
        <taxon>Bacillales</taxon>
        <taxon>Paenibacillaceae</taxon>
        <taxon>Paenibacillus</taxon>
    </lineage>
</organism>
<dbReference type="PROSITE" id="PS00041">
    <property type="entry name" value="HTH_ARAC_FAMILY_1"/>
    <property type="match status" value="1"/>
</dbReference>
<dbReference type="OrthoDB" id="2500619at2"/>
<dbReference type="RefSeq" id="WP_068603836.1">
    <property type="nucleotide sequence ID" value="NZ_CP011388.1"/>
</dbReference>
<dbReference type="Gene3D" id="3.40.50.2300">
    <property type="match status" value="1"/>
</dbReference>
<reference evidence="8 9" key="1">
    <citation type="submission" date="2015-01" db="EMBL/GenBank/DDBJ databases">
        <title>Paenibacillus swuensis/DY6/whole genome sequencing.</title>
        <authorList>
            <person name="Kim M.K."/>
            <person name="Srinivasan S."/>
            <person name="Lee J.-J."/>
        </authorList>
    </citation>
    <scope>NUCLEOTIDE SEQUENCE [LARGE SCALE GENOMIC DNA]</scope>
    <source>
        <strain evidence="8 9">DY6</strain>
    </source>
</reference>
<evidence type="ECO:0000313" key="9">
    <source>
        <dbReference type="Proteomes" id="UP000076927"/>
    </source>
</evidence>
<dbReference type="SMART" id="SM00448">
    <property type="entry name" value="REC"/>
    <property type="match status" value="1"/>
</dbReference>
<keyword evidence="3" id="KW-0804">Transcription</keyword>
<keyword evidence="5" id="KW-0175">Coiled coil</keyword>
<dbReference type="PATRIC" id="fig|1178515.4.peg.409"/>
<dbReference type="PROSITE" id="PS01124">
    <property type="entry name" value="HTH_ARAC_FAMILY_2"/>
    <property type="match status" value="1"/>
</dbReference>
<evidence type="ECO:0000259" key="6">
    <source>
        <dbReference type="PROSITE" id="PS01124"/>
    </source>
</evidence>
<dbReference type="GO" id="GO:0000160">
    <property type="term" value="P:phosphorelay signal transduction system"/>
    <property type="evidence" value="ECO:0007669"/>
    <property type="project" value="InterPro"/>
</dbReference>
<keyword evidence="9" id="KW-1185">Reference proteome</keyword>
<keyword evidence="2" id="KW-0238">DNA-binding</keyword>
<dbReference type="InterPro" id="IPR020449">
    <property type="entry name" value="Tscrpt_reg_AraC-type_HTH"/>
</dbReference>
<keyword evidence="4" id="KW-0597">Phosphoprotein</keyword>
<dbReference type="EMBL" id="CP011388">
    <property type="protein sequence ID" value="ANE45330.1"/>
    <property type="molecule type" value="Genomic_DNA"/>
</dbReference>
<evidence type="ECO:0000256" key="4">
    <source>
        <dbReference type="PROSITE-ProRule" id="PRU00169"/>
    </source>
</evidence>